<dbReference type="NCBIfam" id="TIGR01537">
    <property type="entry name" value="portal_HK97"/>
    <property type="match status" value="1"/>
</dbReference>
<evidence type="ECO:0000313" key="1">
    <source>
        <dbReference type="EMBL" id="RAL19095.1"/>
    </source>
</evidence>
<dbReference type="AlphaFoldDB" id="A0A328BZK9"/>
<dbReference type="InterPro" id="IPR006427">
    <property type="entry name" value="Portal_HK97"/>
</dbReference>
<sequence>MIFDQLFEPRSLENPQIPLSAENAVDELFGGGIGRTVSPDLAMKSAAVYACVNVLASSLAQLPLHVLRKEKDKIEGARDHPLFYLLHDSPNFWQTSYKMREYNQSAVLLYGNAYLHIERNKKGEVTSLETREPWLVQLLKNGNRYVYGYYNEDETLAINPDEMIHIKALGTSLKQGKSVIQQHAETIGLGLDARDFAKGFFNGNARPSGIVTMKQQVNASAWDNFKKMWEKAQLELRKKENKTILLPADLDYKALTISPVDTELLSMMKLNRSEIAGIFNVPAHMINDLEKATFSNISEQTIQFIRYSLMPWIVNWEQEINRKVFTQAERKAGYFVKFNLSGIMRGTPTERAAFYHNAIIDGWMSRNEARMFEDMNPVEGLDEFLVSVNAAQQIKDNNQQEQPNE</sequence>
<name>A0A328BZK9_9PAST</name>
<gene>
    <name evidence="1" type="ORF">C5N92_04680</name>
</gene>
<dbReference type="RefSeq" id="WP_111749707.1">
    <property type="nucleotide sequence ID" value="NZ_PTPX01000009.1"/>
</dbReference>
<organism evidence="1 2">
    <name type="scientific">Glaesserella australis</name>
    <dbReference type="NCBI Taxonomy" id="2094024"/>
    <lineage>
        <taxon>Bacteria</taxon>
        <taxon>Pseudomonadati</taxon>
        <taxon>Pseudomonadota</taxon>
        <taxon>Gammaproteobacteria</taxon>
        <taxon>Pasteurellales</taxon>
        <taxon>Pasteurellaceae</taxon>
        <taxon>Glaesserella</taxon>
    </lineage>
</organism>
<dbReference type="InterPro" id="IPR006944">
    <property type="entry name" value="Phage/GTA_portal"/>
</dbReference>
<dbReference type="Proteomes" id="UP000248689">
    <property type="component" value="Unassembled WGS sequence"/>
</dbReference>
<keyword evidence="2" id="KW-1185">Reference proteome</keyword>
<protein>
    <submittedName>
        <fullName evidence="1">Phage portal protein</fullName>
    </submittedName>
</protein>
<dbReference type="Gene3D" id="3.40.140.120">
    <property type="match status" value="1"/>
</dbReference>
<evidence type="ECO:0000313" key="2">
    <source>
        <dbReference type="Proteomes" id="UP000248689"/>
    </source>
</evidence>
<dbReference type="EMBL" id="PTPX01000009">
    <property type="protein sequence ID" value="RAL19095.1"/>
    <property type="molecule type" value="Genomic_DNA"/>
</dbReference>
<dbReference type="OrthoDB" id="9765386at2"/>
<accession>A0A328BZK9</accession>
<reference evidence="2" key="1">
    <citation type="submission" date="2018-02" db="EMBL/GenBank/DDBJ databases">
        <title>Glaesserella australis sp. nov., isolated from the lungs of pigs.</title>
        <authorList>
            <person name="Turni C."/>
            <person name="Christensen H."/>
        </authorList>
    </citation>
    <scope>NUCLEOTIDE SEQUENCE [LARGE SCALE GENOMIC DNA]</scope>
    <source>
        <strain evidence="2">HS4635</strain>
    </source>
</reference>
<dbReference type="Pfam" id="PF04860">
    <property type="entry name" value="Phage_portal"/>
    <property type="match status" value="1"/>
</dbReference>
<dbReference type="Gene3D" id="1.20.1270.210">
    <property type="match status" value="1"/>
</dbReference>
<proteinExistence type="predicted"/>
<comment type="caution">
    <text evidence="1">The sequence shown here is derived from an EMBL/GenBank/DDBJ whole genome shotgun (WGS) entry which is preliminary data.</text>
</comment>
<dbReference type="Gene3D" id="3.30.1120.70">
    <property type="match status" value="1"/>
</dbReference>